<evidence type="ECO:0000313" key="2">
    <source>
        <dbReference type="EMBL" id="CAA0122807.1"/>
    </source>
</evidence>
<accession>A0A5S9QTY0</accession>
<proteinExistence type="predicted"/>
<dbReference type="OrthoDB" id="8759063at2"/>
<reference evidence="2 3" key="1">
    <citation type="submission" date="2019-11" db="EMBL/GenBank/DDBJ databases">
        <authorList>
            <person name="Holert J."/>
        </authorList>
    </citation>
    <scope>NUCLEOTIDE SEQUENCE [LARGE SCALE GENOMIC DNA]</scope>
    <source>
        <strain evidence="2">SB11_3</strain>
    </source>
</reference>
<evidence type="ECO:0000313" key="1">
    <source>
        <dbReference type="EMBL" id="CAA0097526.1"/>
    </source>
</evidence>
<dbReference type="EMBL" id="CACSIO010000045">
    <property type="protein sequence ID" value="CAA0122807.1"/>
    <property type="molecule type" value="Genomic_DNA"/>
</dbReference>
<evidence type="ECO:0000313" key="3">
    <source>
        <dbReference type="Proteomes" id="UP000441399"/>
    </source>
</evidence>
<dbReference type="InterPro" id="IPR008861">
    <property type="entry name" value="GpX-like"/>
</dbReference>
<dbReference type="AlphaFoldDB" id="A0A5S9QTY0"/>
<organism evidence="2 3">
    <name type="scientific">BD1-7 clade bacterium</name>
    <dbReference type="NCBI Taxonomy" id="2029982"/>
    <lineage>
        <taxon>Bacteria</taxon>
        <taxon>Pseudomonadati</taxon>
        <taxon>Pseudomonadota</taxon>
        <taxon>Gammaproteobacteria</taxon>
        <taxon>Cellvibrionales</taxon>
        <taxon>Spongiibacteraceae</taxon>
        <taxon>BD1-7 clade</taxon>
    </lineage>
</organism>
<name>A0A5S9QTY0_9GAMM</name>
<evidence type="ECO:0008006" key="4">
    <source>
        <dbReference type="Google" id="ProtNLM"/>
    </source>
</evidence>
<dbReference type="Proteomes" id="UP000441399">
    <property type="component" value="Unassembled WGS sequence"/>
</dbReference>
<sequence>MHNYQTQPNDMIDAICTRQYPGIDPDQAINAVLDANPGLAAHGPILPDSIIIQLPEITATEIRASIQLWD</sequence>
<keyword evidence="3" id="KW-1185">Reference proteome</keyword>
<dbReference type="EMBL" id="CACSIO010000004">
    <property type="protein sequence ID" value="CAA0097526.1"/>
    <property type="molecule type" value="Genomic_DNA"/>
</dbReference>
<dbReference type="Pfam" id="PF05489">
    <property type="entry name" value="Phage_tail_X"/>
    <property type="match status" value="1"/>
</dbReference>
<protein>
    <recommendedName>
        <fullName evidence="4">Phage tail protein X</fullName>
    </recommendedName>
</protein>
<gene>
    <name evidence="2" type="ORF">OPDIPICF_02682</name>
    <name evidence="1" type="ORF">OPDIPICF_04102</name>
</gene>